<name>U4TZD3_DENPD</name>
<protein>
    <recommendedName>
        <fullName evidence="3">Reverse transcriptase domain-containing protein</fullName>
    </recommendedName>
</protein>
<gene>
    <name evidence="1" type="ORF">D910_03613</name>
</gene>
<sequence length="228" mass="25123">MPFSQVRDAIDSLKNKGSRDAFGLSVKMLEQVKNILIVPLTKIINSCISEDPSPSYLSSRESLKCSSRTNFATTSSNKTFFSDCQFGFRRKVSTARALSELCESILRGFENGQFVGITFELEMAWTGTVLATSDRRQITSVNNLESGHRIMRHGVPRGSILRPLFLIICINGFSSALSDGKVILFADDTTATDVGEDNGPLCDAMDASRVQLGDWLLPNRLSLKVEKT</sequence>
<evidence type="ECO:0000313" key="2">
    <source>
        <dbReference type="Proteomes" id="UP000030742"/>
    </source>
</evidence>
<dbReference type="EMBL" id="KB631796">
    <property type="protein sequence ID" value="ERL86202.1"/>
    <property type="molecule type" value="Genomic_DNA"/>
</dbReference>
<evidence type="ECO:0008006" key="3">
    <source>
        <dbReference type="Google" id="ProtNLM"/>
    </source>
</evidence>
<dbReference type="STRING" id="77166.U4TZD3"/>
<dbReference type="AlphaFoldDB" id="U4TZD3"/>
<evidence type="ECO:0000313" key="1">
    <source>
        <dbReference type="EMBL" id="ERL86202.1"/>
    </source>
</evidence>
<proteinExistence type="predicted"/>
<feature type="non-terminal residue" evidence="1">
    <location>
        <position position="228"/>
    </location>
</feature>
<reference evidence="1 2" key="1">
    <citation type="journal article" date="2013" name="Genome Biol.">
        <title>Draft genome of the mountain pine beetle, Dendroctonus ponderosae Hopkins, a major forest pest.</title>
        <authorList>
            <person name="Keeling C.I."/>
            <person name="Yuen M.M."/>
            <person name="Liao N.Y."/>
            <person name="Docking T.R."/>
            <person name="Chan S.K."/>
            <person name="Taylor G.A."/>
            <person name="Palmquist D.L."/>
            <person name="Jackman S.D."/>
            <person name="Nguyen A."/>
            <person name="Li M."/>
            <person name="Henderson H."/>
            <person name="Janes J.K."/>
            <person name="Zhao Y."/>
            <person name="Pandoh P."/>
            <person name="Moore R."/>
            <person name="Sperling F.A."/>
            <person name="Huber D.P."/>
            <person name="Birol I."/>
            <person name="Jones S.J."/>
            <person name="Bohlmann J."/>
        </authorList>
    </citation>
    <scope>NUCLEOTIDE SEQUENCE</scope>
</reference>
<dbReference type="Proteomes" id="UP000030742">
    <property type="component" value="Unassembled WGS sequence"/>
</dbReference>
<accession>U4TZD3</accession>
<organism evidence="1 2">
    <name type="scientific">Dendroctonus ponderosae</name>
    <name type="common">Mountain pine beetle</name>
    <dbReference type="NCBI Taxonomy" id="77166"/>
    <lineage>
        <taxon>Eukaryota</taxon>
        <taxon>Metazoa</taxon>
        <taxon>Ecdysozoa</taxon>
        <taxon>Arthropoda</taxon>
        <taxon>Hexapoda</taxon>
        <taxon>Insecta</taxon>
        <taxon>Pterygota</taxon>
        <taxon>Neoptera</taxon>
        <taxon>Endopterygota</taxon>
        <taxon>Coleoptera</taxon>
        <taxon>Polyphaga</taxon>
        <taxon>Cucujiformia</taxon>
        <taxon>Curculionidae</taxon>
        <taxon>Scolytinae</taxon>
        <taxon>Dendroctonus</taxon>
    </lineage>
</organism>